<proteinExistence type="predicted"/>
<feature type="transmembrane region" description="Helical" evidence="4">
    <location>
        <begin position="12"/>
        <end position="31"/>
    </location>
</feature>
<keyword evidence="1 4" id="KW-0812">Transmembrane</keyword>
<evidence type="ECO:0000256" key="3">
    <source>
        <dbReference type="ARBA" id="ARBA00023136"/>
    </source>
</evidence>
<dbReference type="SUPFAM" id="SSF103473">
    <property type="entry name" value="MFS general substrate transporter"/>
    <property type="match status" value="1"/>
</dbReference>
<dbReference type="WBParaSite" id="ECPE_0001216401-mRNA-1">
    <property type="protein sequence ID" value="ECPE_0001216401-mRNA-1"/>
    <property type="gene ID" value="ECPE_0001216401"/>
</dbReference>
<evidence type="ECO:0000256" key="1">
    <source>
        <dbReference type="ARBA" id="ARBA00022692"/>
    </source>
</evidence>
<dbReference type="PANTHER" id="PTHR23121:SF9">
    <property type="entry name" value="SODIUM-DEPENDENT GLUCOSE TRANSPORTER 1"/>
    <property type="match status" value="1"/>
</dbReference>
<accession>A0A183AYU3</accession>
<feature type="transmembrane region" description="Helical" evidence="4">
    <location>
        <begin position="110"/>
        <end position="135"/>
    </location>
</feature>
<sequence length="236" mass="26030">LGRLRATCLRINRYEVLLVVGTFIIYFAVVGNERVFGKFMFTYALYGPIGMSTGQGYLLHLIYWIFFGLARVLSCMLALVIPARLMLGLLAVGTLIASASLILIPPTAAWFFAFTCLFSLCKSPLFPATLAAINLSHEVTGLLVLVVNLGSAGGASLLQYTAGALIQRYGQFVFPYLVCASACVVLLTATALIFVLRVMGNRKTHRRIKATKYLTALLKQAIRKKFRSIIVHFRPR</sequence>
<feature type="transmembrane region" description="Helical" evidence="4">
    <location>
        <begin position="174"/>
        <end position="199"/>
    </location>
</feature>
<dbReference type="Gene3D" id="1.20.1250.20">
    <property type="entry name" value="MFS general substrate transporter like domains"/>
    <property type="match status" value="1"/>
</dbReference>
<organism evidence="5">
    <name type="scientific">Echinostoma caproni</name>
    <dbReference type="NCBI Taxonomy" id="27848"/>
    <lineage>
        <taxon>Eukaryota</taxon>
        <taxon>Metazoa</taxon>
        <taxon>Spiralia</taxon>
        <taxon>Lophotrochozoa</taxon>
        <taxon>Platyhelminthes</taxon>
        <taxon>Trematoda</taxon>
        <taxon>Digenea</taxon>
        <taxon>Plagiorchiida</taxon>
        <taxon>Echinostomata</taxon>
        <taxon>Echinostomatoidea</taxon>
        <taxon>Echinostomatidae</taxon>
        <taxon>Echinostoma</taxon>
    </lineage>
</organism>
<dbReference type="InterPro" id="IPR036259">
    <property type="entry name" value="MFS_trans_sf"/>
</dbReference>
<dbReference type="PANTHER" id="PTHR23121">
    <property type="entry name" value="SODIUM-DEPENDENT GLUCOSE TRANSPORTER 1"/>
    <property type="match status" value="1"/>
</dbReference>
<evidence type="ECO:0000313" key="5">
    <source>
        <dbReference type="WBParaSite" id="ECPE_0001216401-mRNA-1"/>
    </source>
</evidence>
<feature type="transmembrane region" description="Helical" evidence="4">
    <location>
        <begin position="142"/>
        <end position="162"/>
    </location>
</feature>
<keyword evidence="3 4" id="KW-0472">Membrane</keyword>
<evidence type="ECO:0000256" key="2">
    <source>
        <dbReference type="ARBA" id="ARBA00022989"/>
    </source>
</evidence>
<keyword evidence="2 4" id="KW-1133">Transmembrane helix</keyword>
<name>A0A183AYU3_9TREM</name>
<dbReference type="AlphaFoldDB" id="A0A183AYU3"/>
<evidence type="ECO:0000256" key="4">
    <source>
        <dbReference type="SAM" id="Phobius"/>
    </source>
</evidence>
<reference evidence="5" key="1">
    <citation type="submission" date="2016-06" db="UniProtKB">
        <authorList>
            <consortium name="WormBaseParasite"/>
        </authorList>
    </citation>
    <scope>IDENTIFICATION</scope>
</reference>
<protein>
    <submittedName>
        <fullName evidence="5">MFS domain-containing protein</fullName>
    </submittedName>
</protein>